<comment type="caution">
    <text evidence="1">The sequence shown here is derived from an EMBL/GenBank/DDBJ whole genome shotgun (WGS) entry which is preliminary data.</text>
</comment>
<proteinExistence type="predicted"/>
<evidence type="ECO:0000313" key="1">
    <source>
        <dbReference type="EMBL" id="GFT82791.1"/>
    </source>
</evidence>
<sequence length="114" mass="13007">MLWKFFSMDDWYFATTPDGTLVFLEDISDQTTFSRRIYLRAIQMFAIYGHGAGGHRLKITTSYSKISQSEYHIKKTSVCKKPSCKATLTKTVQIISTVLPSRSSSHSRVLQVPH</sequence>
<reference evidence="1" key="1">
    <citation type="submission" date="2020-08" db="EMBL/GenBank/DDBJ databases">
        <title>Multicomponent nature underlies the extraordinary mechanical properties of spider dragline silk.</title>
        <authorList>
            <person name="Kono N."/>
            <person name="Nakamura H."/>
            <person name="Mori M."/>
            <person name="Yoshida Y."/>
            <person name="Ohtoshi R."/>
            <person name="Malay A.D."/>
            <person name="Moran D.A.P."/>
            <person name="Tomita M."/>
            <person name="Numata K."/>
            <person name="Arakawa K."/>
        </authorList>
    </citation>
    <scope>NUCLEOTIDE SEQUENCE</scope>
</reference>
<dbReference type="EMBL" id="BMAW01072403">
    <property type="protein sequence ID" value="GFT82791.1"/>
    <property type="molecule type" value="Genomic_DNA"/>
</dbReference>
<gene>
    <name evidence="1" type="ORF">NPIL_484981</name>
</gene>
<dbReference type="AlphaFoldDB" id="A0A8X6PPX5"/>
<keyword evidence="2" id="KW-1185">Reference proteome</keyword>
<name>A0A8X6PPX5_NEPPI</name>
<evidence type="ECO:0000313" key="2">
    <source>
        <dbReference type="Proteomes" id="UP000887013"/>
    </source>
</evidence>
<accession>A0A8X6PPX5</accession>
<protein>
    <submittedName>
        <fullName evidence="1">Uncharacterized protein</fullName>
    </submittedName>
</protein>
<organism evidence="1 2">
    <name type="scientific">Nephila pilipes</name>
    <name type="common">Giant wood spider</name>
    <name type="synonym">Nephila maculata</name>
    <dbReference type="NCBI Taxonomy" id="299642"/>
    <lineage>
        <taxon>Eukaryota</taxon>
        <taxon>Metazoa</taxon>
        <taxon>Ecdysozoa</taxon>
        <taxon>Arthropoda</taxon>
        <taxon>Chelicerata</taxon>
        <taxon>Arachnida</taxon>
        <taxon>Araneae</taxon>
        <taxon>Araneomorphae</taxon>
        <taxon>Entelegynae</taxon>
        <taxon>Araneoidea</taxon>
        <taxon>Nephilidae</taxon>
        <taxon>Nephila</taxon>
    </lineage>
</organism>
<dbReference type="Proteomes" id="UP000887013">
    <property type="component" value="Unassembled WGS sequence"/>
</dbReference>